<evidence type="ECO:0000313" key="4">
    <source>
        <dbReference type="Proteomes" id="UP000606274"/>
    </source>
</evidence>
<name>A0A8T0ATR8_SILME</name>
<reference evidence="3" key="1">
    <citation type="submission" date="2020-08" db="EMBL/GenBank/DDBJ databases">
        <title>Chromosome-level assembly of Southern catfish (Silurus meridionalis) provides insights into visual adaptation to the nocturnal and benthic lifestyles.</title>
        <authorList>
            <person name="Zhang Y."/>
            <person name="Wang D."/>
            <person name="Peng Z."/>
        </authorList>
    </citation>
    <scope>NUCLEOTIDE SEQUENCE</scope>
    <source>
        <strain evidence="3">SWU-2019-XX</strain>
        <tissue evidence="3">Muscle</tissue>
    </source>
</reference>
<keyword evidence="4" id="KW-1185">Reference proteome</keyword>
<dbReference type="PANTHER" id="PTHR15193">
    <property type="entry name" value="CD83 ANTIGEN"/>
    <property type="match status" value="1"/>
</dbReference>
<dbReference type="EMBL" id="JABFDY010000017">
    <property type="protein sequence ID" value="KAF7695460.1"/>
    <property type="molecule type" value="Genomic_DNA"/>
</dbReference>
<evidence type="ECO:0008006" key="5">
    <source>
        <dbReference type="Google" id="ProtNLM"/>
    </source>
</evidence>
<evidence type="ECO:0000256" key="2">
    <source>
        <dbReference type="SAM" id="Phobius"/>
    </source>
</evidence>
<proteinExistence type="predicted"/>
<comment type="caution">
    <text evidence="3">The sequence shown here is derived from an EMBL/GenBank/DDBJ whole genome shotgun (WGS) entry which is preliminary data.</text>
</comment>
<dbReference type="SUPFAM" id="SSF48726">
    <property type="entry name" value="Immunoglobulin"/>
    <property type="match status" value="1"/>
</dbReference>
<dbReference type="PANTHER" id="PTHR15193:SF2">
    <property type="match status" value="1"/>
</dbReference>
<keyword evidence="2" id="KW-0812">Transmembrane</keyword>
<evidence type="ECO:0000256" key="1">
    <source>
        <dbReference type="SAM" id="MobiDB-lite"/>
    </source>
</evidence>
<dbReference type="Gene3D" id="2.60.40.10">
    <property type="entry name" value="Immunoglobulins"/>
    <property type="match status" value="1"/>
</dbReference>
<organism evidence="3 4">
    <name type="scientific">Silurus meridionalis</name>
    <name type="common">Southern catfish</name>
    <name type="synonym">Silurus soldatovi meridionalis</name>
    <dbReference type="NCBI Taxonomy" id="175797"/>
    <lineage>
        <taxon>Eukaryota</taxon>
        <taxon>Metazoa</taxon>
        <taxon>Chordata</taxon>
        <taxon>Craniata</taxon>
        <taxon>Vertebrata</taxon>
        <taxon>Euteleostomi</taxon>
        <taxon>Actinopterygii</taxon>
        <taxon>Neopterygii</taxon>
        <taxon>Teleostei</taxon>
        <taxon>Ostariophysi</taxon>
        <taxon>Siluriformes</taxon>
        <taxon>Siluridae</taxon>
        <taxon>Silurus</taxon>
    </lineage>
</organism>
<dbReference type="Proteomes" id="UP000606274">
    <property type="component" value="Unassembled WGS sequence"/>
</dbReference>
<accession>A0A8T0ATR8</accession>
<feature type="transmembrane region" description="Helical" evidence="2">
    <location>
        <begin position="232"/>
        <end position="257"/>
    </location>
</feature>
<dbReference type="InterPro" id="IPR036179">
    <property type="entry name" value="Ig-like_dom_sf"/>
</dbReference>
<keyword evidence="2" id="KW-0472">Membrane</keyword>
<keyword evidence="2" id="KW-1133">Transmembrane helix</keyword>
<feature type="region of interest" description="Disordered" evidence="1">
    <location>
        <begin position="266"/>
        <end position="287"/>
    </location>
</feature>
<gene>
    <name evidence="3" type="ORF">HF521_007183</name>
</gene>
<sequence length="287" mass="32760">MNSQTKMRPYIMLCLIFQNFKVSLSRQVPCKVELEQGVQYRRITWYKVSFRSDMLVGLVMKDIRSNKTQLYKFVNHSYQIGDDLSLLHVPEHSPEECEIYRCSVWPPVGHRILQTDEISQCMSVFGPAFWACSTCLERSESRNETAIIKRNVNTVTFYNKSSPASLGVQGALVLQNVKPSDSGLYQCFLAANVGHKDMQSNVLLKVSECPTVSPFWTTTGKLCIPNVVEVPLLWSLLGFSFFSLAKILFCTITVIICKKQRGSEARSRSKSGRRRSDSYKHRNIKHI</sequence>
<dbReference type="AlphaFoldDB" id="A0A8T0ATR8"/>
<protein>
    <recommendedName>
        <fullName evidence="5">Ig-like domain-containing protein</fullName>
    </recommendedName>
</protein>
<dbReference type="InterPro" id="IPR013783">
    <property type="entry name" value="Ig-like_fold"/>
</dbReference>
<evidence type="ECO:0000313" key="3">
    <source>
        <dbReference type="EMBL" id="KAF7695460.1"/>
    </source>
</evidence>